<proteinExistence type="predicted"/>
<dbReference type="AlphaFoldDB" id="A0A1I7Z494"/>
<dbReference type="Proteomes" id="UP000095287">
    <property type="component" value="Unplaced"/>
</dbReference>
<evidence type="ECO:0000313" key="1">
    <source>
        <dbReference type="Proteomes" id="UP000095287"/>
    </source>
</evidence>
<organism evidence="1 2">
    <name type="scientific">Steinernema glaseri</name>
    <dbReference type="NCBI Taxonomy" id="37863"/>
    <lineage>
        <taxon>Eukaryota</taxon>
        <taxon>Metazoa</taxon>
        <taxon>Ecdysozoa</taxon>
        <taxon>Nematoda</taxon>
        <taxon>Chromadorea</taxon>
        <taxon>Rhabditida</taxon>
        <taxon>Tylenchina</taxon>
        <taxon>Panagrolaimomorpha</taxon>
        <taxon>Strongyloidoidea</taxon>
        <taxon>Steinernematidae</taxon>
        <taxon>Steinernema</taxon>
    </lineage>
</organism>
<dbReference type="WBParaSite" id="L893_g22619.t1">
    <property type="protein sequence ID" value="L893_g22619.t1"/>
    <property type="gene ID" value="L893_g22619"/>
</dbReference>
<accession>A0A1I7Z494</accession>
<evidence type="ECO:0000313" key="2">
    <source>
        <dbReference type="WBParaSite" id="L893_g22619.t1"/>
    </source>
</evidence>
<sequence>MCPGSLKGPRLKRNAVEAIIKKFVPIDRGFSNNEVLTEDSTKIFDSTDPIKDKKKLEKLVQMGDGAI</sequence>
<protein>
    <submittedName>
        <fullName evidence="2">Uncharacterized protein</fullName>
    </submittedName>
</protein>
<keyword evidence="1" id="KW-1185">Reference proteome</keyword>
<name>A0A1I7Z494_9BILA</name>
<reference evidence="2" key="1">
    <citation type="submission" date="2016-11" db="UniProtKB">
        <authorList>
            <consortium name="WormBaseParasite"/>
        </authorList>
    </citation>
    <scope>IDENTIFICATION</scope>
</reference>